<evidence type="ECO:0000313" key="2">
    <source>
        <dbReference type="EMBL" id="NGZ90526.1"/>
    </source>
</evidence>
<evidence type="ECO:0000256" key="1">
    <source>
        <dbReference type="SAM" id="Phobius"/>
    </source>
</evidence>
<keyword evidence="1" id="KW-0812">Transmembrane</keyword>
<comment type="caution">
    <text evidence="2">The sequence shown here is derived from an EMBL/GenBank/DDBJ whole genome shotgun (WGS) entry which is preliminary data.</text>
</comment>
<keyword evidence="1" id="KW-0472">Membrane</keyword>
<dbReference type="InterPro" id="IPR026414">
    <property type="entry name" value="ExosoTase_F-assoc_memb"/>
</dbReference>
<proteinExistence type="predicted"/>
<organism evidence="2 3">
    <name type="scientific">Psychroflexus maritimus</name>
    <dbReference type="NCBI Taxonomy" id="2714865"/>
    <lineage>
        <taxon>Bacteria</taxon>
        <taxon>Pseudomonadati</taxon>
        <taxon>Bacteroidota</taxon>
        <taxon>Flavobacteriia</taxon>
        <taxon>Flavobacteriales</taxon>
        <taxon>Flavobacteriaceae</taxon>
        <taxon>Psychroflexus</taxon>
    </lineage>
</organism>
<dbReference type="Proteomes" id="UP000643701">
    <property type="component" value="Unassembled WGS sequence"/>
</dbReference>
<name>A0A967AHE7_9FLAO</name>
<accession>A0A967AHE7</accession>
<sequence length="145" mass="17677">MNKKLRYSLIFLLFVAFIVIRFFEHDWFYEVFMDFYKGNYYQKPVPDFSYFSTLGVISLRFLTHTFISLLILYLFFLKKSVLKFALFFYALAFVLLISALAFLIHDFQSDYYFATFYVRRFLIQPLFIILLLPAFYYQHIIRSRG</sequence>
<dbReference type="RefSeq" id="WP_166400761.1">
    <property type="nucleotide sequence ID" value="NZ_JAANAS010000072.1"/>
</dbReference>
<feature type="transmembrane region" description="Helical" evidence="1">
    <location>
        <begin position="117"/>
        <end position="137"/>
    </location>
</feature>
<feature type="transmembrane region" description="Helical" evidence="1">
    <location>
        <begin position="48"/>
        <end position="77"/>
    </location>
</feature>
<gene>
    <name evidence="2" type="ORF">G7034_09695</name>
</gene>
<keyword evidence="3" id="KW-1185">Reference proteome</keyword>
<reference evidence="2" key="1">
    <citation type="submission" date="2020-03" db="EMBL/GenBank/DDBJ databases">
        <title>Psychroflexus Maritimus sp. nov., isolate from marine sediment.</title>
        <authorList>
            <person name="Zhong Y.-L."/>
        </authorList>
    </citation>
    <scope>NUCLEOTIDE SEQUENCE</scope>
    <source>
        <strain evidence="2">C1</strain>
    </source>
</reference>
<dbReference type="NCBIfam" id="TIGR04127">
    <property type="entry name" value="flavo_near_exo"/>
    <property type="match status" value="1"/>
</dbReference>
<evidence type="ECO:0000313" key="3">
    <source>
        <dbReference type="Proteomes" id="UP000643701"/>
    </source>
</evidence>
<feature type="transmembrane region" description="Helical" evidence="1">
    <location>
        <begin position="84"/>
        <end position="105"/>
    </location>
</feature>
<dbReference type="AlphaFoldDB" id="A0A967AHE7"/>
<dbReference type="EMBL" id="JAANAS010000072">
    <property type="protein sequence ID" value="NGZ90526.1"/>
    <property type="molecule type" value="Genomic_DNA"/>
</dbReference>
<keyword evidence="1" id="KW-1133">Transmembrane helix</keyword>
<feature type="transmembrane region" description="Helical" evidence="1">
    <location>
        <begin position="7"/>
        <end position="28"/>
    </location>
</feature>
<protein>
    <submittedName>
        <fullName evidence="2">Exosortase F system-associated protein</fullName>
    </submittedName>
</protein>